<evidence type="ECO:0000313" key="3">
    <source>
        <dbReference type="EMBL" id="VEH95070.1"/>
    </source>
</evidence>
<organism evidence="3 5">
    <name type="scientific">Kaistella antarctica</name>
    <dbReference type="NCBI Taxonomy" id="266748"/>
    <lineage>
        <taxon>Bacteria</taxon>
        <taxon>Pseudomonadati</taxon>
        <taxon>Bacteroidota</taxon>
        <taxon>Flavobacteriia</taxon>
        <taxon>Flavobacteriales</taxon>
        <taxon>Weeksellaceae</taxon>
        <taxon>Chryseobacterium group</taxon>
        <taxon>Kaistella</taxon>
    </lineage>
</organism>
<dbReference type="SMART" id="SM01235">
    <property type="entry name" value="Haem_bd"/>
    <property type="match status" value="1"/>
</dbReference>
<gene>
    <name evidence="2" type="ORF">HY04_02795</name>
    <name evidence="3" type="ORF">NCTC13489_00070</name>
</gene>
<name>A0A448NMA2_9FLAO</name>
<dbReference type="AlphaFoldDB" id="A0A448NMA2"/>
<dbReference type="OrthoDB" id="196738at2"/>
<accession>A0A448NMA2</accession>
<dbReference type="InterPro" id="IPR025992">
    <property type="entry name" value="Haem-bd"/>
</dbReference>
<reference evidence="3 5" key="2">
    <citation type="submission" date="2018-12" db="EMBL/GenBank/DDBJ databases">
        <authorList>
            <consortium name="Pathogen Informatics"/>
        </authorList>
    </citation>
    <scope>NUCLEOTIDE SEQUENCE [LARGE SCALE GENOMIC DNA]</scope>
    <source>
        <strain evidence="3 5">NCTC13489</strain>
    </source>
</reference>
<dbReference type="RefSeq" id="WP_034716903.1">
    <property type="nucleotide sequence ID" value="NZ_FOIX01000002.1"/>
</dbReference>
<evidence type="ECO:0000313" key="2">
    <source>
        <dbReference type="EMBL" id="KEY20156.1"/>
    </source>
</evidence>
<evidence type="ECO:0000313" key="5">
    <source>
        <dbReference type="Proteomes" id="UP000270036"/>
    </source>
</evidence>
<dbReference type="STRING" id="266748.HY04_02795"/>
<evidence type="ECO:0000259" key="1">
    <source>
        <dbReference type="SMART" id="SM01235"/>
    </source>
</evidence>
<dbReference type="KEGG" id="cant:NCTC13489_00070"/>
<protein>
    <recommendedName>
        <fullName evidence="1">Haem-binding domain-containing protein</fullName>
    </recommendedName>
</protein>
<dbReference type="Pfam" id="PF14376">
    <property type="entry name" value="Haem_bd"/>
    <property type="match status" value="1"/>
</dbReference>
<feature type="domain" description="Haem-binding" evidence="1">
    <location>
        <begin position="12"/>
        <end position="146"/>
    </location>
</feature>
<evidence type="ECO:0000313" key="4">
    <source>
        <dbReference type="Proteomes" id="UP000028349"/>
    </source>
</evidence>
<dbReference type="EMBL" id="JPEP01000001">
    <property type="protein sequence ID" value="KEY20156.1"/>
    <property type="molecule type" value="Genomic_DNA"/>
</dbReference>
<dbReference type="Proteomes" id="UP000270036">
    <property type="component" value="Chromosome"/>
</dbReference>
<dbReference type="Proteomes" id="UP000028349">
    <property type="component" value="Unassembled WGS sequence"/>
</dbReference>
<dbReference type="EMBL" id="LR134441">
    <property type="protein sequence ID" value="VEH95070.1"/>
    <property type="molecule type" value="Genomic_DNA"/>
</dbReference>
<reference evidence="2 4" key="1">
    <citation type="submission" date="2014-07" db="EMBL/GenBank/DDBJ databases">
        <authorList>
            <person name="Pisani N.G."/>
            <person name="Newman J.D."/>
        </authorList>
    </citation>
    <scope>NUCLEOTIDE SEQUENCE [LARGE SCALE GENOMIC DNA]</scope>
    <source>
        <strain evidence="2 4">LMG 24720</strain>
    </source>
</reference>
<keyword evidence="4" id="KW-1185">Reference proteome</keyword>
<sequence>MKKLLIIFISAVILILVVQVIPVHRNESPIPGGKSFVNQFNVPNNVNRILERSCYDCHSNQTNYPWYGNIQPTALLLDNHISEGKKKLNFDEFQDYGKRRLRTKYTEIVKQIEQDKMPITSYLWLHPEARISETEKKLLIQYFQIQ</sequence>
<proteinExistence type="predicted"/>